<sequence>MKTYEQAINDHYSRDNLTDSIQSALDRSGHVVSSHEDTAGFDEFHIRGREATRELADLAGLEKGMTVLDLGCGIGGPARTLAAEYGCIVTGIDLVAEYCRAAEMLTAKVGLSERVRFQHGDMTALPFDPETFDVVWTLHTTMNIENKAALFSGVARVLRPGGLLALYEVCSGDVKPPYYPVPWASDGTIDFLVPSDVLKRLISVSGFTEVAWRDVSTASLDWLRRTIDAKKTAAAAGAPRTVGLGVVMGKTAAQKSGNMVRNLDEDRIRIFQGVFRRAS</sequence>
<evidence type="ECO:0000256" key="1">
    <source>
        <dbReference type="ARBA" id="ARBA00022679"/>
    </source>
</evidence>
<comment type="caution">
    <text evidence="3">The sequence shown here is derived from an EMBL/GenBank/DDBJ whole genome shotgun (WGS) entry which is preliminary data.</text>
</comment>
<reference evidence="3 4" key="1">
    <citation type="journal article" date="2013" name="Genome Announc.">
        <title>Draft genome sequences for three mercury-methylating, sulfate-reducing bacteria.</title>
        <authorList>
            <person name="Brown S.D."/>
            <person name="Hurt R.A.Jr."/>
            <person name="Gilmour C.C."/>
            <person name="Elias D.A."/>
        </authorList>
    </citation>
    <scope>NUCLEOTIDE SEQUENCE [LARGE SCALE GENOMIC DNA]</scope>
    <source>
        <strain evidence="3 4">DSM 2059</strain>
    </source>
</reference>
<keyword evidence="4" id="KW-1185">Reference proteome</keyword>
<dbReference type="InterPro" id="IPR050447">
    <property type="entry name" value="Erg6_SMT_methyltransf"/>
</dbReference>
<dbReference type="EMBL" id="ATHJ01000057">
    <property type="protein sequence ID" value="EPR43304.1"/>
    <property type="molecule type" value="Genomic_DNA"/>
</dbReference>
<dbReference type="PANTHER" id="PTHR44068:SF11">
    <property type="entry name" value="GERANYL DIPHOSPHATE 2-C-METHYLTRANSFERASE"/>
    <property type="match status" value="1"/>
</dbReference>
<dbReference type="CDD" id="cd02440">
    <property type="entry name" value="AdoMet_MTases"/>
    <property type="match status" value="1"/>
</dbReference>
<protein>
    <submittedName>
        <fullName evidence="3">Methyltransferase type 11</fullName>
    </submittedName>
</protein>
<evidence type="ECO:0000313" key="3">
    <source>
        <dbReference type="EMBL" id="EPR43304.1"/>
    </source>
</evidence>
<dbReference type="Pfam" id="PF08241">
    <property type="entry name" value="Methyltransf_11"/>
    <property type="match status" value="1"/>
</dbReference>
<proteinExistence type="predicted"/>
<dbReference type="InterPro" id="IPR013216">
    <property type="entry name" value="Methyltransf_11"/>
</dbReference>
<dbReference type="GO" id="GO:0032259">
    <property type="term" value="P:methylation"/>
    <property type="evidence" value="ECO:0007669"/>
    <property type="project" value="UniProtKB-KW"/>
</dbReference>
<accession>S7V9E4</accession>
<dbReference type="PANTHER" id="PTHR44068">
    <property type="entry name" value="ZGC:194242"/>
    <property type="match status" value="1"/>
</dbReference>
<name>S7V9E4_DESML</name>
<evidence type="ECO:0000313" key="4">
    <source>
        <dbReference type="Proteomes" id="UP000014977"/>
    </source>
</evidence>
<evidence type="ECO:0000259" key="2">
    <source>
        <dbReference type="Pfam" id="PF08241"/>
    </source>
</evidence>
<dbReference type="InterPro" id="IPR029063">
    <property type="entry name" value="SAM-dependent_MTases_sf"/>
</dbReference>
<dbReference type="Gene3D" id="3.40.50.150">
    <property type="entry name" value="Vaccinia Virus protein VP39"/>
    <property type="match status" value="1"/>
</dbReference>
<feature type="domain" description="Methyltransferase type 11" evidence="2">
    <location>
        <begin position="68"/>
        <end position="165"/>
    </location>
</feature>
<dbReference type="OrthoDB" id="9777830at2"/>
<dbReference type="RefSeq" id="WP_020875677.1">
    <property type="nucleotide sequence ID" value="NZ_ATHJ01000057.1"/>
</dbReference>
<gene>
    <name evidence="3" type="ORF">dsmv_1330</name>
</gene>
<dbReference type="eggNOG" id="COG2226">
    <property type="taxonomic scope" value="Bacteria"/>
</dbReference>
<dbReference type="Proteomes" id="UP000014977">
    <property type="component" value="Unassembled WGS sequence"/>
</dbReference>
<keyword evidence="1 3" id="KW-0808">Transferase</keyword>
<organism evidence="3 4">
    <name type="scientific">Desulfococcus multivorans DSM 2059</name>
    <dbReference type="NCBI Taxonomy" id="1121405"/>
    <lineage>
        <taxon>Bacteria</taxon>
        <taxon>Pseudomonadati</taxon>
        <taxon>Thermodesulfobacteriota</taxon>
        <taxon>Desulfobacteria</taxon>
        <taxon>Desulfobacterales</taxon>
        <taxon>Desulfococcaceae</taxon>
        <taxon>Desulfococcus</taxon>
    </lineage>
</organism>
<dbReference type="GO" id="GO:0008757">
    <property type="term" value="F:S-adenosylmethionine-dependent methyltransferase activity"/>
    <property type="evidence" value="ECO:0007669"/>
    <property type="project" value="InterPro"/>
</dbReference>
<dbReference type="SUPFAM" id="SSF53335">
    <property type="entry name" value="S-adenosyl-L-methionine-dependent methyltransferases"/>
    <property type="match status" value="1"/>
</dbReference>
<dbReference type="AlphaFoldDB" id="S7V9E4"/>
<keyword evidence="3" id="KW-0489">Methyltransferase</keyword>